<proteinExistence type="predicted"/>
<comment type="caution">
    <text evidence="2">The sequence shown here is derived from an EMBL/GenBank/DDBJ whole genome shotgun (WGS) entry which is preliminary data.</text>
</comment>
<evidence type="ECO:0000313" key="2">
    <source>
        <dbReference type="EMBL" id="KAH8490669.1"/>
    </source>
</evidence>
<dbReference type="AlphaFoldDB" id="A0A8T2XAV7"/>
<feature type="compositionally biased region" description="Low complexity" evidence="1">
    <location>
        <begin position="136"/>
        <end position="150"/>
    </location>
</feature>
<dbReference type="EMBL" id="JACEGQ020000013">
    <property type="protein sequence ID" value="KAH8490669.1"/>
    <property type="molecule type" value="Genomic_DNA"/>
</dbReference>
<dbReference type="PANTHER" id="PTHR23185:SF0">
    <property type="entry name" value="PROTEIN VIRILIZER HOMOLOG"/>
    <property type="match status" value="1"/>
</dbReference>
<feature type="region of interest" description="Disordered" evidence="1">
    <location>
        <begin position="31"/>
        <end position="180"/>
    </location>
</feature>
<name>A0A8T2XAV7_POPDE</name>
<feature type="compositionally biased region" description="Basic and acidic residues" evidence="1">
    <location>
        <begin position="11"/>
        <end position="20"/>
    </location>
</feature>
<reference evidence="2" key="1">
    <citation type="journal article" date="2021" name="J. Hered.">
        <title>Genome Assembly of Salicaceae Populus deltoides (Eastern Cottonwood) I-69 Based on Nanopore Sequencing and Hi-C Technologies.</title>
        <authorList>
            <person name="Bai S."/>
            <person name="Wu H."/>
            <person name="Zhang J."/>
            <person name="Pan Z."/>
            <person name="Zhao W."/>
            <person name="Li Z."/>
            <person name="Tong C."/>
        </authorList>
    </citation>
    <scope>NUCLEOTIDE SEQUENCE</scope>
    <source>
        <tissue evidence="2">Leaf</tissue>
    </source>
</reference>
<gene>
    <name evidence="2" type="ORF">H0E87_022989</name>
</gene>
<sequence length="314" mass="33101">MPLTREPGVSSDKKFFEQPDDAKNTIKTYAGFDSVSAASTSGSRGLYDSKIPLNQPPLPPMPPPAMSSMIPQNHYPGPTQSSPYVNSGTEVQSDYLSAYGSNPSIQMPDSKYSRASISSPSGSAGPHPPLPPTTPPFSSSPYNLPSLNPSTSQSSVYTVGTNELPQTSTPPPIDPRLGNLSVSGAGLTSYMPPPLMPPMVFSRPATIPVTPYGSIPTQQQGESPNVLQNLSIPQPSVQSIHQLQPPLRRPPQPPQHLWSPAQSSQQLKQGGVFARSYSNARPSITNAATTTTPFCACSLSSSAARAFSVKAAAS</sequence>
<evidence type="ECO:0000313" key="3">
    <source>
        <dbReference type="Proteomes" id="UP000807159"/>
    </source>
</evidence>
<feature type="compositionally biased region" description="Polar residues" evidence="1">
    <location>
        <begin position="78"/>
        <end position="107"/>
    </location>
</feature>
<dbReference type="Proteomes" id="UP000807159">
    <property type="component" value="Chromosome 13"/>
</dbReference>
<feature type="region of interest" description="Disordered" evidence="1">
    <location>
        <begin position="236"/>
        <end position="263"/>
    </location>
</feature>
<feature type="region of interest" description="Disordered" evidence="1">
    <location>
        <begin position="1"/>
        <end position="20"/>
    </location>
</feature>
<feature type="compositionally biased region" description="Polar residues" evidence="1">
    <location>
        <begin position="151"/>
        <end position="167"/>
    </location>
</feature>
<feature type="compositionally biased region" description="Pro residues" evidence="1">
    <location>
        <begin position="126"/>
        <end position="135"/>
    </location>
</feature>
<dbReference type="GO" id="GO:0036396">
    <property type="term" value="C:RNA N6-methyladenosine methyltransferase complex"/>
    <property type="evidence" value="ECO:0007669"/>
    <property type="project" value="TreeGrafter"/>
</dbReference>
<evidence type="ECO:0000256" key="1">
    <source>
        <dbReference type="SAM" id="MobiDB-lite"/>
    </source>
</evidence>
<dbReference type="PANTHER" id="PTHR23185">
    <property type="entry name" value="PROTEIN VIRILIZER HOMOLOG"/>
    <property type="match status" value="1"/>
</dbReference>
<feature type="compositionally biased region" description="Pro residues" evidence="1">
    <location>
        <begin position="54"/>
        <end position="65"/>
    </location>
</feature>
<dbReference type="GO" id="GO:0003723">
    <property type="term" value="F:RNA binding"/>
    <property type="evidence" value="ECO:0007669"/>
    <property type="project" value="TreeGrafter"/>
</dbReference>
<keyword evidence="3" id="KW-1185">Reference proteome</keyword>
<feature type="compositionally biased region" description="Low complexity" evidence="1">
    <location>
        <begin position="113"/>
        <end position="125"/>
    </location>
</feature>
<accession>A0A8T2XAV7</accession>
<protein>
    <submittedName>
        <fullName evidence="2">Uncharacterized protein</fullName>
    </submittedName>
</protein>
<organism evidence="2 3">
    <name type="scientific">Populus deltoides</name>
    <name type="common">Eastern poplar</name>
    <name type="synonym">Eastern cottonwood</name>
    <dbReference type="NCBI Taxonomy" id="3696"/>
    <lineage>
        <taxon>Eukaryota</taxon>
        <taxon>Viridiplantae</taxon>
        <taxon>Streptophyta</taxon>
        <taxon>Embryophyta</taxon>
        <taxon>Tracheophyta</taxon>
        <taxon>Spermatophyta</taxon>
        <taxon>Magnoliopsida</taxon>
        <taxon>eudicotyledons</taxon>
        <taxon>Gunneridae</taxon>
        <taxon>Pentapetalae</taxon>
        <taxon>rosids</taxon>
        <taxon>fabids</taxon>
        <taxon>Malpighiales</taxon>
        <taxon>Salicaceae</taxon>
        <taxon>Saliceae</taxon>
        <taxon>Populus</taxon>
    </lineage>
</organism>
<dbReference type="InterPro" id="IPR026736">
    <property type="entry name" value="Virilizer"/>
</dbReference>